<proteinExistence type="inferred from homology"/>
<name>A0ABS5KA17_9BACT</name>
<gene>
    <name evidence="10" type="ORF">KEM09_10335</name>
</gene>
<feature type="domain" description="F5/8 type C" evidence="7">
    <location>
        <begin position="655"/>
        <end position="749"/>
    </location>
</feature>
<dbReference type="PANTHER" id="PTHR22600:SF57">
    <property type="entry name" value="BETA-N-ACETYLHEXOSAMINIDASE"/>
    <property type="match status" value="1"/>
</dbReference>
<comment type="similarity">
    <text evidence="2">Belongs to the glycosyl hydrolase 20 family.</text>
</comment>
<dbReference type="Pfam" id="PF02838">
    <property type="entry name" value="Glyco_hydro_20b"/>
    <property type="match status" value="1"/>
</dbReference>
<keyword evidence="4" id="KW-0378">Hydrolase</keyword>
<dbReference type="Pfam" id="PF00754">
    <property type="entry name" value="F5_F8_type_C"/>
    <property type="match status" value="1"/>
</dbReference>
<dbReference type="EC" id="3.2.1.52" evidence="3"/>
<evidence type="ECO:0000313" key="10">
    <source>
        <dbReference type="EMBL" id="MBS2211804.1"/>
    </source>
</evidence>
<keyword evidence="5" id="KW-0326">Glycosidase</keyword>
<comment type="caution">
    <text evidence="10">The sequence shown here is derived from an EMBL/GenBank/DDBJ whole genome shotgun (WGS) entry which is preliminary data.</text>
</comment>
<dbReference type="Gene3D" id="2.60.120.260">
    <property type="entry name" value="Galactose-binding domain-like"/>
    <property type="match status" value="1"/>
</dbReference>
<dbReference type="InterPro" id="IPR015883">
    <property type="entry name" value="Glyco_hydro_20_cat"/>
</dbReference>
<reference evidence="10 11" key="1">
    <citation type="journal article" date="2014" name="Int. J. Syst. Evol. Microbiol.">
        <title>Carboxylicivirga gen. nov. in the family Marinilabiliaceae with two novel species, Carboxylicivirga mesophila sp. nov. and Carboxylicivirga taeanensis sp. nov., and reclassification of Cytophaga fermentans as Saccharicrinis fermentans gen. nov., comb. nov.</title>
        <authorList>
            <person name="Yang S.H."/>
            <person name="Seo H.S."/>
            <person name="Woo J.H."/>
            <person name="Oh H.M."/>
            <person name="Jang H."/>
            <person name="Lee J.H."/>
            <person name="Kim S.J."/>
            <person name="Kwon K.K."/>
        </authorList>
    </citation>
    <scope>NUCLEOTIDE SEQUENCE [LARGE SCALE GENOMIC DNA]</scope>
    <source>
        <strain evidence="10 11">JCM 18290</strain>
    </source>
</reference>
<evidence type="ECO:0000256" key="2">
    <source>
        <dbReference type="ARBA" id="ARBA00006285"/>
    </source>
</evidence>
<dbReference type="InterPro" id="IPR008979">
    <property type="entry name" value="Galactose-bd-like_sf"/>
</dbReference>
<dbReference type="RefSeq" id="WP_212228100.1">
    <property type="nucleotide sequence ID" value="NZ_JAGUCN010000010.1"/>
</dbReference>
<dbReference type="Proteomes" id="UP000721861">
    <property type="component" value="Unassembled WGS sequence"/>
</dbReference>
<keyword evidence="11" id="KW-1185">Reference proteome</keyword>
<dbReference type="Pfam" id="PF13290">
    <property type="entry name" value="CHB_HEX_C_1"/>
    <property type="match status" value="1"/>
</dbReference>
<dbReference type="PROSITE" id="PS51257">
    <property type="entry name" value="PROKAR_LIPOPROTEIN"/>
    <property type="match status" value="1"/>
</dbReference>
<dbReference type="EMBL" id="JAGUCN010000010">
    <property type="protein sequence ID" value="MBS2211804.1"/>
    <property type="molecule type" value="Genomic_DNA"/>
</dbReference>
<dbReference type="Gene3D" id="3.20.20.80">
    <property type="entry name" value="Glycosidases"/>
    <property type="match status" value="1"/>
</dbReference>
<evidence type="ECO:0000259" key="9">
    <source>
        <dbReference type="Pfam" id="PF13290"/>
    </source>
</evidence>
<evidence type="ECO:0000259" key="7">
    <source>
        <dbReference type="Pfam" id="PF00754"/>
    </source>
</evidence>
<dbReference type="InterPro" id="IPR059177">
    <property type="entry name" value="GH29D-like_dom"/>
</dbReference>
<dbReference type="Pfam" id="PF00728">
    <property type="entry name" value="Glyco_hydro_20"/>
    <property type="match status" value="1"/>
</dbReference>
<feature type="domain" description="GH29D-like beta-sandwich" evidence="9">
    <location>
        <begin position="553"/>
        <end position="606"/>
    </location>
</feature>
<dbReference type="InterPro" id="IPR015882">
    <property type="entry name" value="HEX_bac_N"/>
</dbReference>
<dbReference type="InterPro" id="IPR000421">
    <property type="entry name" value="FA58C"/>
</dbReference>
<dbReference type="SUPFAM" id="SSF51445">
    <property type="entry name" value="(Trans)glycosidases"/>
    <property type="match status" value="1"/>
</dbReference>
<dbReference type="PRINTS" id="PR00738">
    <property type="entry name" value="GLHYDRLASE20"/>
</dbReference>
<dbReference type="PANTHER" id="PTHR22600">
    <property type="entry name" value="BETA-HEXOSAMINIDASE"/>
    <property type="match status" value="1"/>
</dbReference>
<dbReference type="SUPFAM" id="SSF55545">
    <property type="entry name" value="beta-N-acetylhexosaminidase-like domain"/>
    <property type="match status" value="1"/>
</dbReference>
<accession>A0ABS5KA17</accession>
<evidence type="ECO:0000259" key="8">
    <source>
        <dbReference type="Pfam" id="PF02838"/>
    </source>
</evidence>
<dbReference type="Gene3D" id="3.30.379.10">
    <property type="entry name" value="Chitobiase/beta-hexosaminidase domain 2-like"/>
    <property type="match status" value="1"/>
</dbReference>
<evidence type="ECO:0000259" key="6">
    <source>
        <dbReference type="Pfam" id="PF00728"/>
    </source>
</evidence>
<dbReference type="InterPro" id="IPR025705">
    <property type="entry name" value="Beta_hexosaminidase_sua/sub"/>
</dbReference>
<dbReference type="CDD" id="cd06563">
    <property type="entry name" value="GH20_chitobiase-like"/>
    <property type="match status" value="1"/>
</dbReference>
<feature type="domain" description="Glycoside hydrolase family 20 catalytic" evidence="6">
    <location>
        <begin position="159"/>
        <end position="508"/>
    </location>
</feature>
<dbReference type="InterPro" id="IPR029018">
    <property type="entry name" value="Hex-like_dom2"/>
</dbReference>
<feature type="domain" description="Beta-hexosaminidase bacterial type N-terminal" evidence="8">
    <location>
        <begin position="27"/>
        <end position="155"/>
    </location>
</feature>
<evidence type="ECO:0000256" key="1">
    <source>
        <dbReference type="ARBA" id="ARBA00001231"/>
    </source>
</evidence>
<evidence type="ECO:0000256" key="4">
    <source>
        <dbReference type="ARBA" id="ARBA00022801"/>
    </source>
</evidence>
<evidence type="ECO:0000256" key="5">
    <source>
        <dbReference type="ARBA" id="ARBA00023295"/>
    </source>
</evidence>
<organism evidence="10 11">
    <name type="scientific">Carboxylicivirga mesophila</name>
    <dbReference type="NCBI Taxonomy" id="1166478"/>
    <lineage>
        <taxon>Bacteria</taxon>
        <taxon>Pseudomonadati</taxon>
        <taxon>Bacteroidota</taxon>
        <taxon>Bacteroidia</taxon>
        <taxon>Marinilabiliales</taxon>
        <taxon>Marinilabiliaceae</taxon>
        <taxon>Carboxylicivirga</taxon>
    </lineage>
</organism>
<dbReference type="InterPro" id="IPR017853">
    <property type="entry name" value="GH"/>
</dbReference>
<dbReference type="SUPFAM" id="SSF49785">
    <property type="entry name" value="Galactose-binding domain-like"/>
    <property type="match status" value="1"/>
</dbReference>
<sequence>MKQLHMLLFVGSLLFLVACNNKEADKTPLIPLPNSIHYHSDAFVLTNKTQIVIEQADLLPGIEAFNERIARHCKNKLKITDNALAKSNITINFNGQLPDEGYKLEVGSAGVIVEASGAKGVYYALQTFLQMCPELLVDGEKSQFSYAVKGASIEDSPQFAWRGMMLDVSRHFFTKEEVMELIDYLAFHKINVFHWHLVDDQGWRIEIKKYPKLTEVGAWRVDREHLPWNARPAMQAGEEATYGGYYTQEDIKEVVAYAQKRFITVVPEIEMPGHTTSSLAAYPEYSCTGGPFNVVPGGLWPITDIYCAGKDETFGFIEDILTEVMELFPSKYIHIGGDEANKAEWEKCAKCQARIKSEKLADEHALQSYFIKRVEKFLMANDRVLIGWDEILEGGLAPNATVMSWRGFHGGIEAAQSGHDVVMTPTSHCYLDYYQGPMDTEPVAFNGYIPLEKVYQFNPVPAELSAESAKHILGGQGNLWTEHVPTKEHMQYMTFPRMAAMAEALWTNAETRNWSDFTTRIGQMTQSYDVMGLNYAKSMYTVQFESVFNAKNKTIALELNTEIPDADIYYTLDGTQPDLSSNHYSGAIDINSSVEVVAASFINGKQAGKDARVNFSLHLATAKPLRYEKQPSDKYPGLTDITLVNSLRGSRNFNDGNWQGFEGDDVDVVIDLNKVEDLTKVTVGCLHQTGSWIFLPQQVKVQTSLDGELFTEAGATINNIPLQSEDQVMDFTVDISGTTARYVKVTVVNQGMLPSWHGAAGSKAWLFVDEIIVE</sequence>
<evidence type="ECO:0000313" key="11">
    <source>
        <dbReference type="Proteomes" id="UP000721861"/>
    </source>
</evidence>
<evidence type="ECO:0000256" key="3">
    <source>
        <dbReference type="ARBA" id="ARBA00012663"/>
    </source>
</evidence>
<comment type="catalytic activity">
    <reaction evidence="1">
        <text>Hydrolysis of terminal non-reducing N-acetyl-D-hexosamine residues in N-acetyl-beta-D-hexosaminides.</text>
        <dbReference type="EC" id="3.2.1.52"/>
    </reaction>
</comment>
<protein>
    <recommendedName>
        <fullName evidence="3">beta-N-acetylhexosaminidase</fullName>
        <ecNumber evidence="3">3.2.1.52</ecNumber>
    </recommendedName>
</protein>